<dbReference type="GO" id="GO:0005975">
    <property type="term" value="P:carbohydrate metabolic process"/>
    <property type="evidence" value="ECO:0007669"/>
    <property type="project" value="InterPro"/>
</dbReference>
<sequence>MALEQGCKVIGYTVWSFLDNFEWDDGFAVKFGLYRVDFDSPQKTRRIKTSGLFFKDFLGKIRELDGGLKI</sequence>
<dbReference type="PRINTS" id="PR00131">
    <property type="entry name" value="GLHYDRLASE1"/>
</dbReference>
<reference evidence="5 6" key="1">
    <citation type="submission" date="2014-03" db="EMBL/GenBank/DDBJ databases">
        <title>Draft genome of the hookworm Oesophagostomum dentatum.</title>
        <authorList>
            <person name="Mitreva M."/>
        </authorList>
    </citation>
    <scope>NUCLEOTIDE SEQUENCE [LARGE SCALE GENOMIC DNA]</scope>
    <source>
        <strain evidence="5 6">OD-Hann</strain>
    </source>
</reference>
<dbReference type="GO" id="GO:0008422">
    <property type="term" value="F:beta-glucosidase activity"/>
    <property type="evidence" value="ECO:0007669"/>
    <property type="project" value="TreeGrafter"/>
</dbReference>
<evidence type="ECO:0000256" key="1">
    <source>
        <dbReference type="ARBA" id="ARBA00010838"/>
    </source>
</evidence>
<dbReference type="OrthoDB" id="65569at2759"/>
<name>A0A0B1TP07_OESDE</name>
<evidence type="ECO:0000256" key="2">
    <source>
        <dbReference type="ARBA" id="ARBA00022801"/>
    </source>
</evidence>
<dbReference type="PANTHER" id="PTHR10353">
    <property type="entry name" value="GLYCOSYL HYDROLASE"/>
    <property type="match status" value="1"/>
</dbReference>
<keyword evidence="6" id="KW-1185">Reference proteome</keyword>
<organism evidence="5 6">
    <name type="scientific">Oesophagostomum dentatum</name>
    <name type="common">Nodular worm</name>
    <dbReference type="NCBI Taxonomy" id="61180"/>
    <lineage>
        <taxon>Eukaryota</taxon>
        <taxon>Metazoa</taxon>
        <taxon>Ecdysozoa</taxon>
        <taxon>Nematoda</taxon>
        <taxon>Chromadorea</taxon>
        <taxon>Rhabditida</taxon>
        <taxon>Rhabditina</taxon>
        <taxon>Rhabditomorpha</taxon>
        <taxon>Strongyloidea</taxon>
        <taxon>Strongylidae</taxon>
        <taxon>Oesophagostomum</taxon>
    </lineage>
</organism>
<evidence type="ECO:0000256" key="3">
    <source>
        <dbReference type="ARBA" id="ARBA00023295"/>
    </source>
</evidence>
<evidence type="ECO:0008006" key="7">
    <source>
        <dbReference type="Google" id="ProtNLM"/>
    </source>
</evidence>
<dbReference type="SUPFAM" id="SSF51445">
    <property type="entry name" value="(Trans)glycosidases"/>
    <property type="match status" value="1"/>
</dbReference>
<dbReference type="Proteomes" id="UP000053660">
    <property type="component" value="Unassembled WGS sequence"/>
</dbReference>
<dbReference type="PANTHER" id="PTHR10353:SF36">
    <property type="entry name" value="LP05116P"/>
    <property type="match status" value="1"/>
</dbReference>
<keyword evidence="3" id="KW-0326">Glycosidase</keyword>
<keyword evidence="2" id="KW-0378">Hydrolase</keyword>
<protein>
    <recommendedName>
        <fullName evidence="7">Glycosyl hydrolase, family 1</fullName>
    </recommendedName>
</protein>
<evidence type="ECO:0000256" key="4">
    <source>
        <dbReference type="RuleBase" id="RU003690"/>
    </source>
</evidence>
<dbReference type="InterPro" id="IPR017853">
    <property type="entry name" value="GH"/>
</dbReference>
<comment type="similarity">
    <text evidence="1 4">Belongs to the glycosyl hydrolase 1 family.</text>
</comment>
<proteinExistence type="inferred from homology"/>
<dbReference type="Gene3D" id="3.20.20.80">
    <property type="entry name" value="Glycosidases"/>
    <property type="match status" value="1"/>
</dbReference>
<accession>A0A0B1TP07</accession>
<evidence type="ECO:0000313" key="6">
    <source>
        <dbReference type="Proteomes" id="UP000053660"/>
    </source>
</evidence>
<dbReference type="Pfam" id="PF00232">
    <property type="entry name" value="Glyco_hydro_1"/>
    <property type="match status" value="1"/>
</dbReference>
<dbReference type="AlphaFoldDB" id="A0A0B1TP07"/>
<gene>
    <name evidence="5" type="ORF">OESDEN_00742</name>
</gene>
<evidence type="ECO:0000313" key="5">
    <source>
        <dbReference type="EMBL" id="KHJ99278.1"/>
    </source>
</evidence>
<dbReference type="EMBL" id="KN549229">
    <property type="protein sequence ID" value="KHJ99278.1"/>
    <property type="molecule type" value="Genomic_DNA"/>
</dbReference>
<dbReference type="InterPro" id="IPR001360">
    <property type="entry name" value="Glyco_hydro_1"/>
</dbReference>